<name>A0A3M7SEF9_BRAPC</name>
<accession>A0A3M7SEF9</accession>
<evidence type="ECO:0000313" key="2">
    <source>
        <dbReference type="Proteomes" id="UP000276133"/>
    </source>
</evidence>
<dbReference type="EMBL" id="REGN01001518">
    <property type="protein sequence ID" value="RNA34166.1"/>
    <property type="molecule type" value="Genomic_DNA"/>
</dbReference>
<sequence length="97" mass="11606">MLKKKTIEKVIFTEFVMFTDVPLEIYSDDLIPNFTLIFEKFQKTCKKENAKKMPFFRPFYVFLSKSRLSKSYFDSAFIKGAEWAKLHYIKIHALHVI</sequence>
<dbReference type="Proteomes" id="UP000276133">
    <property type="component" value="Unassembled WGS sequence"/>
</dbReference>
<protein>
    <submittedName>
        <fullName evidence="1">Uncharacterized protein</fullName>
    </submittedName>
</protein>
<proteinExistence type="predicted"/>
<keyword evidence="2" id="KW-1185">Reference proteome</keyword>
<gene>
    <name evidence="1" type="ORF">BpHYR1_003062</name>
</gene>
<dbReference type="AlphaFoldDB" id="A0A3M7SEF9"/>
<evidence type="ECO:0000313" key="1">
    <source>
        <dbReference type="EMBL" id="RNA34166.1"/>
    </source>
</evidence>
<organism evidence="1 2">
    <name type="scientific">Brachionus plicatilis</name>
    <name type="common">Marine rotifer</name>
    <name type="synonym">Brachionus muelleri</name>
    <dbReference type="NCBI Taxonomy" id="10195"/>
    <lineage>
        <taxon>Eukaryota</taxon>
        <taxon>Metazoa</taxon>
        <taxon>Spiralia</taxon>
        <taxon>Gnathifera</taxon>
        <taxon>Rotifera</taxon>
        <taxon>Eurotatoria</taxon>
        <taxon>Monogononta</taxon>
        <taxon>Pseudotrocha</taxon>
        <taxon>Ploima</taxon>
        <taxon>Brachionidae</taxon>
        <taxon>Brachionus</taxon>
    </lineage>
</organism>
<comment type="caution">
    <text evidence="1">The sequence shown here is derived from an EMBL/GenBank/DDBJ whole genome shotgun (WGS) entry which is preliminary data.</text>
</comment>
<reference evidence="1 2" key="1">
    <citation type="journal article" date="2018" name="Sci. Rep.">
        <title>Genomic signatures of local adaptation to the degree of environmental predictability in rotifers.</title>
        <authorList>
            <person name="Franch-Gras L."/>
            <person name="Hahn C."/>
            <person name="Garcia-Roger E.M."/>
            <person name="Carmona M.J."/>
            <person name="Serra M."/>
            <person name="Gomez A."/>
        </authorList>
    </citation>
    <scope>NUCLEOTIDE SEQUENCE [LARGE SCALE GENOMIC DNA]</scope>
    <source>
        <strain evidence="1">HYR1</strain>
    </source>
</reference>